<keyword evidence="6 8" id="KW-0503">Monooxygenase</keyword>
<evidence type="ECO:0000313" key="10">
    <source>
        <dbReference type="Proteomes" id="UP000249354"/>
    </source>
</evidence>
<dbReference type="InterPro" id="IPR001128">
    <property type="entry name" value="Cyt_P450"/>
</dbReference>
<dbReference type="CDD" id="cd11044">
    <property type="entry name" value="CYP120A1_CYP26-like"/>
    <property type="match status" value="1"/>
</dbReference>
<feature type="binding site" description="axial binding residue" evidence="7">
    <location>
        <position position="403"/>
    </location>
    <ligand>
        <name>heme</name>
        <dbReference type="ChEBI" id="CHEBI:30413"/>
    </ligand>
    <ligandPart>
        <name>Fe</name>
        <dbReference type="ChEBI" id="CHEBI:18248"/>
    </ligandPart>
</feature>
<evidence type="ECO:0000313" key="9">
    <source>
        <dbReference type="EMBL" id="PZO19633.1"/>
    </source>
</evidence>
<reference evidence="9 10" key="2">
    <citation type="submission" date="2018-06" db="EMBL/GenBank/DDBJ databases">
        <title>Metagenomic assembly of (sub)arctic Cyanobacteria and their associated microbiome from non-axenic cultures.</title>
        <authorList>
            <person name="Baurain D."/>
        </authorList>
    </citation>
    <scope>NUCLEOTIDE SEQUENCE [LARGE SCALE GENOMIC DNA]</scope>
    <source>
        <strain evidence="9">ULC129bin1</strain>
    </source>
</reference>
<dbReference type="GO" id="GO:0004497">
    <property type="term" value="F:monooxygenase activity"/>
    <property type="evidence" value="ECO:0007669"/>
    <property type="project" value="UniProtKB-KW"/>
</dbReference>
<gene>
    <name evidence="9" type="ORF">DCF25_08090</name>
</gene>
<organism evidence="9 10">
    <name type="scientific">Leptolyngbya foveolarum</name>
    <dbReference type="NCBI Taxonomy" id="47253"/>
    <lineage>
        <taxon>Bacteria</taxon>
        <taxon>Bacillati</taxon>
        <taxon>Cyanobacteriota</taxon>
        <taxon>Cyanophyceae</taxon>
        <taxon>Leptolyngbyales</taxon>
        <taxon>Leptolyngbyaceae</taxon>
        <taxon>Leptolyngbya group</taxon>
        <taxon>Leptolyngbya</taxon>
    </lineage>
</organism>
<comment type="caution">
    <text evidence="9">The sequence shown here is derived from an EMBL/GenBank/DDBJ whole genome shotgun (WGS) entry which is preliminary data.</text>
</comment>
<dbReference type="Proteomes" id="UP000249354">
    <property type="component" value="Unassembled WGS sequence"/>
</dbReference>
<dbReference type="Pfam" id="PF00067">
    <property type="entry name" value="p450"/>
    <property type="match status" value="1"/>
</dbReference>
<dbReference type="AlphaFoldDB" id="A0A2W4UFB0"/>
<dbReference type="PRINTS" id="PR00385">
    <property type="entry name" value="P450"/>
</dbReference>
<dbReference type="GO" id="GO:0016125">
    <property type="term" value="P:sterol metabolic process"/>
    <property type="evidence" value="ECO:0007669"/>
    <property type="project" value="TreeGrafter"/>
</dbReference>
<reference evidence="10" key="1">
    <citation type="submission" date="2018-04" db="EMBL/GenBank/DDBJ databases">
        <authorList>
            <person name="Cornet L."/>
        </authorList>
    </citation>
    <scope>NUCLEOTIDE SEQUENCE [LARGE SCALE GENOMIC DNA]</scope>
</reference>
<dbReference type="InterPro" id="IPR036396">
    <property type="entry name" value="Cyt_P450_sf"/>
</dbReference>
<dbReference type="PRINTS" id="PR00465">
    <property type="entry name" value="EP450IV"/>
</dbReference>
<proteinExistence type="inferred from homology"/>
<evidence type="ECO:0000256" key="1">
    <source>
        <dbReference type="ARBA" id="ARBA00010617"/>
    </source>
</evidence>
<evidence type="ECO:0000256" key="4">
    <source>
        <dbReference type="ARBA" id="ARBA00023002"/>
    </source>
</evidence>
<dbReference type="GO" id="GO:0005506">
    <property type="term" value="F:iron ion binding"/>
    <property type="evidence" value="ECO:0007669"/>
    <property type="project" value="InterPro"/>
</dbReference>
<comment type="cofactor">
    <cofactor evidence="7">
        <name>heme</name>
        <dbReference type="ChEBI" id="CHEBI:30413"/>
    </cofactor>
</comment>
<evidence type="ECO:0000256" key="7">
    <source>
        <dbReference type="PIRSR" id="PIRSR602403-1"/>
    </source>
</evidence>
<accession>A0A2W4UFB0</accession>
<dbReference type="PANTHER" id="PTHR24286">
    <property type="entry name" value="CYTOCHROME P450 26"/>
    <property type="match status" value="1"/>
</dbReference>
<dbReference type="SUPFAM" id="SSF48264">
    <property type="entry name" value="Cytochrome P450"/>
    <property type="match status" value="1"/>
</dbReference>
<dbReference type="EMBL" id="QBMC01000040">
    <property type="protein sequence ID" value="PZO19633.1"/>
    <property type="molecule type" value="Genomic_DNA"/>
</dbReference>
<dbReference type="Gene3D" id="1.10.630.10">
    <property type="entry name" value="Cytochrome P450"/>
    <property type="match status" value="1"/>
</dbReference>
<evidence type="ECO:0000256" key="8">
    <source>
        <dbReference type="RuleBase" id="RU000461"/>
    </source>
</evidence>
<dbReference type="GO" id="GO:0016705">
    <property type="term" value="F:oxidoreductase activity, acting on paired donors, with incorporation or reduction of molecular oxygen"/>
    <property type="evidence" value="ECO:0007669"/>
    <property type="project" value="InterPro"/>
</dbReference>
<comment type="similarity">
    <text evidence="1 8">Belongs to the cytochrome P450 family.</text>
</comment>
<dbReference type="PANTHER" id="PTHR24286:SF384">
    <property type="entry name" value="P450, PUTATIVE (EUROFUNG)-RELATED"/>
    <property type="match status" value="1"/>
</dbReference>
<keyword evidence="4 8" id="KW-0560">Oxidoreductase</keyword>
<dbReference type="PROSITE" id="PS00086">
    <property type="entry name" value="CYTOCHROME_P450"/>
    <property type="match status" value="1"/>
</dbReference>
<evidence type="ECO:0000256" key="3">
    <source>
        <dbReference type="ARBA" id="ARBA00022723"/>
    </source>
</evidence>
<dbReference type="InterPro" id="IPR017972">
    <property type="entry name" value="Cyt_P450_CS"/>
</dbReference>
<sequence>MTIATTSPLPLPPGTMGLPLIGETIGFIRDPQFARKRQAQHGSLFKTHILGRPTACFCGPEANEFLLSSHADSFSWRGGWPGTFKELLGESLFLQEGAEHQRNRRLLMPAFHGRALEGYFSVMRAIAQTYLLKWEQQTQLTWFLELKKFTFEVASVLLLGTAPGEQLDELSSWFTDLTNGLFALPVRWGPTPYGRALRGRDRLLHYIENAIEERRAVLADPNASQPPTDVLTLLLQTEDEDGNRLSQEEIKVQSLLMLFAGHETTTSLLTSMAMVLAQNPQVLAQARAEQFNLVQQQGGDPTQALTLDQMPQMPYLDRVLKEAERMFPPVGGGFREVIKPVEFNGYRVPVGWLALYRIEAAHLDERCYSQPGSFDPDRFSPERAEQKRYDYSLVAFGGGPRVCLGMAFAKLEMKIMMALLLRDYQWAIAPNQNLTLDPVPTLSPVDGLKVTFSRL</sequence>
<protein>
    <submittedName>
        <fullName evidence="9">Cytochrome P450</fullName>
    </submittedName>
</protein>
<evidence type="ECO:0000256" key="6">
    <source>
        <dbReference type="ARBA" id="ARBA00023033"/>
    </source>
</evidence>
<evidence type="ECO:0000256" key="5">
    <source>
        <dbReference type="ARBA" id="ARBA00023004"/>
    </source>
</evidence>
<keyword evidence="2 7" id="KW-0349">Heme</keyword>
<name>A0A2W4UFB0_9CYAN</name>
<keyword evidence="3 7" id="KW-0479">Metal-binding</keyword>
<evidence type="ECO:0000256" key="2">
    <source>
        <dbReference type="ARBA" id="ARBA00022617"/>
    </source>
</evidence>
<keyword evidence="5 7" id="KW-0408">Iron</keyword>
<dbReference type="InterPro" id="IPR002403">
    <property type="entry name" value="Cyt_P450_E_grp-IV"/>
</dbReference>
<dbReference type="GO" id="GO:0020037">
    <property type="term" value="F:heme binding"/>
    <property type="evidence" value="ECO:0007669"/>
    <property type="project" value="InterPro"/>
</dbReference>